<evidence type="ECO:0000313" key="3">
    <source>
        <dbReference type="Proteomes" id="UP000076798"/>
    </source>
</evidence>
<dbReference type="GO" id="GO:0004672">
    <property type="term" value="F:protein kinase activity"/>
    <property type="evidence" value="ECO:0007669"/>
    <property type="project" value="InterPro"/>
</dbReference>
<organism evidence="2 3">
    <name type="scientific">Sistotremastrum suecicum HHB10207 ss-3</name>
    <dbReference type="NCBI Taxonomy" id="1314776"/>
    <lineage>
        <taxon>Eukaryota</taxon>
        <taxon>Fungi</taxon>
        <taxon>Dikarya</taxon>
        <taxon>Basidiomycota</taxon>
        <taxon>Agaricomycotina</taxon>
        <taxon>Agaricomycetes</taxon>
        <taxon>Sistotremastrales</taxon>
        <taxon>Sistotremastraceae</taxon>
        <taxon>Sistotremastrum</taxon>
    </lineage>
</organism>
<dbReference type="InterPro" id="IPR000719">
    <property type="entry name" value="Prot_kinase_dom"/>
</dbReference>
<accession>A0A166GQS1</accession>
<dbReference type="PROSITE" id="PS50011">
    <property type="entry name" value="PROTEIN_KINASE_DOM"/>
    <property type="match status" value="1"/>
</dbReference>
<dbReference type="SMART" id="SM00220">
    <property type="entry name" value="S_TKc"/>
    <property type="match status" value="1"/>
</dbReference>
<keyword evidence="3" id="KW-1185">Reference proteome</keyword>
<sequence length="276" mass="31677">MNGIRFPADKAILWPARTSDHRDVVIRLIRKGDDGQEHLEVLRNLAKGERAFHAGNHCVPLLDELQLGDMTFAVFPFLADRVDYPWFYDFEEVFEFLIQALEGISYLHENLVAHLDIDIDNFLFNFASAKRCTEFRKRETFRSHFPVRYYLGDMELCVSFTPESEPASRKIVGLPVTRIGTDPSKYGRDLVPEMALSEPYCPFKADMWQFGNMMHYMFQQPSAELLPELYALVDALRCPDPVGRPTAVQALERVRSLRAQTPAGVMSQQVPFALEI</sequence>
<evidence type="ECO:0000259" key="1">
    <source>
        <dbReference type="PROSITE" id="PS50011"/>
    </source>
</evidence>
<dbReference type="EMBL" id="KV428017">
    <property type="protein sequence ID" value="KZT41916.1"/>
    <property type="molecule type" value="Genomic_DNA"/>
</dbReference>
<dbReference type="STRING" id="1314776.A0A166GQS1"/>
<dbReference type="InterPro" id="IPR011009">
    <property type="entry name" value="Kinase-like_dom_sf"/>
</dbReference>
<dbReference type="AlphaFoldDB" id="A0A166GQS1"/>
<gene>
    <name evidence="2" type="ORF">SISSUDRAFT_1016777</name>
</gene>
<dbReference type="Gene3D" id="1.10.510.10">
    <property type="entry name" value="Transferase(Phosphotransferase) domain 1"/>
    <property type="match status" value="1"/>
</dbReference>
<dbReference type="SUPFAM" id="SSF56112">
    <property type="entry name" value="Protein kinase-like (PK-like)"/>
    <property type="match status" value="1"/>
</dbReference>
<evidence type="ECO:0000313" key="2">
    <source>
        <dbReference type="EMBL" id="KZT41916.1"/>
    </source>
</evidence>
<dbReference type="GO" id="GO:0005524">
    <property type="term" value="F:ATP binding"/>
    <property type="evidence" value="ECO:0007669"/>
    <property type="project" value="InterPro"/>
</dbReference>
<name>A0A166GQS1_9AGAM</name>
<protein>
    <recommendedName>
        <fullName evidence="1">Protein kinase domain-containing protein</fullName>
    </recommendedName>
</protein>
<reference evidence="2 3" key="1">
    <citation type="journal article" date="2016" name="Mol. Biol. Evol.">
        <title>Comparative Genomics of Early-Diverging Mushroom-Forming Fungi Provides Insights into the Origins of Lignocellulose Decay Capabilities.</title>
        <authorList>
            <person name="Nagy L.G."/>
            <person name="Riley R."/>
            <person name="Tritt A."/>
            <person name="Adam C."/>
            <person name="Daum C."/>
            <person name="Floudas D."/>
            <person name="Sun H."/>
            <person name="Yadav J.S."/>
            <person name="Pangilinan J."/>
            <person name="Larsson K.H."/>
            <person name="Matsuura K."/>
            <person name="Barry K."/>
            <person name="Labutti K."/>
            <person name="Kuo R."/>
            <person name="Ohm R.A."/>
            <person name="Bhattacharya S.S."/>
            <person name="Shirouzu T."/>
            <person name="Yoshinaga Y."/>
            <person name="Martin F.M."/>
            <person name="Grigoriev I.V."/>
            <person name="Hibbett D.S."/>
        </authorList>
    </citation>
    <scope>NUCLEOTIDE SEQUENCE [LARGE SCALE GENOMIC DNA]</scope>
    <source>
        <strain evidence="2 3">HHB10207 ss-3</strain>
    </source>
</reference>
<feature type="domain" description="Protein kinase" evidence="1">
    <location>
        <begin position="1"/>
        <end position="276"/>
    </location>
</feature>
<proteinExistence type="predicted"/>
<dbReference type="Proteomes" id="UP000076798">
    <property type="component" value="Unassembled WGS sequence"/>
</dbReference>
<dbReference type="OrthoDB" id="2985259at2759"/>